<reference evidence="2 3" key="1">
    <citation type="submission" date="2014-10" db="EMBL/GenBank/DDBJ databases">
        <title>Draft genome of the hookworm Ancylostoma caninum.</title>
        <authorList>
            <person name="Mitreva M."/>
        </authorList>
    </citation>
    <scope>NUCLEOTIDE SEQUENCE [LARGE SCALE GENOMIC DNA]</scope>
    <source>
        <strain evidence="2 3">Baltimore</strain>
    </source>
</reference>
<proteinExistence type="predicted"/>
<evidence type="ECO:0000313" key="3">
    <source>
        <dbReference type="Proteomes" id="UP000252519"/>
    </source>
</evidence>
<sequence>MRLPLLCLVSLLPMVNALFFGCGCRQCACSGSSYGYGYQQASYPSTYGYGYQQQASYPSSYSSFSPYPPGPISGYILRPVGPAQISGYAVAGGYSGGGTPVIHSRHGQIGYVQSPYGSLPNGPYYWQPSAGAPYERVSVGGLLL</sequence>
<gene>
    <name evidence="2" type="ORF">ANCCAN_21342</name>
</gene>
<comment type="caution">
    <text evidence="2">The sequence shown here is derived from an EMBL/GenBank/DDBJ whole genome shotgun (WGS) entry which is preliminary data.</text>
</comment>
<name>A0A368FP91_ANCCA</name>
<dbReference type="OrthoDB" id="5874616at2759"/>
<accession>A0A368FP91</accession>
<keyword evidence="3" id="KW-1185">Reference proteome</keyword>
<evidence type="ECO:0000256" key="1">
    <source>
        <dbReference type="SAM" id="SignalP"/>
    </source>
</evidence>
<protein>
    <submittedName>
        <fullName evidence="2">Uncharacterized protein</fullName>
    </submittedName>
</protein>
<feature type="chain" id="PRO_5016736632" evidence="1">
    <location>
        <begin position="18"/>
        <end position="144"/>
    </location>
</feature>
<keyword evidence="1" id="KW-0732">Signal</keyword>
<evidence type="ECO:0000313" key="2">
    <source>
        <dbReference type="EMBL" id="RCN32839.1"/>
    </source>
</evidence>
<dbReference type="Proteomes" id="UP000252519">
    <property type="component" value="Unassembled WGS sequence"/>
</dbReference>
<feature type="signal peptide" evidence="1">
    <location>
        <begin position="1"/>
        <end position="17"/>
    </location>
</feature>
<dbReference type="AlphaFoldDB" id="A0A368FP91"/>
<dbReference type="EMBL" id="JOJR01001021">
    <property type="protein sequence ID" value="RCN32839.1"/>
    <property type="molecule type" value="Genomic_DNA"/>
</dbReference>
<organism evidence="2 3">
    <name type="scientific">Ancylostoma caninum</name>
    <name type="common">Dog hookworm</name>
    <dbReference type="NCBI Taxonomy" id="29170"/>
    <lineage>
        <taxon>Eukaryota</taxon>
        <taxon>Metazoa</taxon>
        <taxon>Ecdysozoa</taxon>
        <taxon>Nematoda</taxon>
        <taxon>Chromadorea</taxon>
        <taxon>Rhabditida</taxon>
        <taxon>Rhabditina</taxon>
        <taxon>Rhabditomorpha</taxon>
        <taxon>Strongyloidea</taxon>
        <taxon>Ancylostomatidae</taxon>
        <taxon>Ancylostomatinae</taxon>
        <taxon>Ancylostoma</taxon>
    </lineage>
</organism>
<dbReference type="PROSITE" id="PS51257">
    <property type="entry name" value="PROKAR_LIPOPROTEIN"/>
    <property type="match status" value="1"/>
</dbReference>